<keyword evidence="2" id="KW-1185">Reference proteome</keyword>
<name>A0ABQ8S5F6_PERAM</name>
<evidence type="ECO:0000313" key="2">
    <source>
        <dbReference type="Proteomes" id="UP001148838"/>
    </source>
</evidence>
<dbReference type="Gene3D" id="3.40.50.300">
    <property type="entry name" value="P-loop containing nucleotide triphosphate hydrolases"/>
    <property type="match status" value="2"/>
</dbReference>
<organism evidence="1 2">
    <name type="scientific">Periplaneta americana</name>
    <name type="common">American cockroach</name>
    <name type="synonym">Blatta americana</name>
    <dbReference type="NCBI Taxonomy" id="6978"/>
    <lineage>
        <taxon>Eukaryota</taxon>
        <taxon>Metazoa</taxon>
        <taxon>Ecdysozoa</taxon>
        <taxon>Arthropoda</taxon>
        <taxon>Hexapoda</taxon>
        <taxon>Insecta</taxon>
        <taxon>Pterygota</taxon>
        <taxon>Neoptera</taxon>
        <taxon>Polyneoptera</taxon>
        <taxon>Dictyoptera</taxon>
        <taxon>Blattodea</taxon>
        <taxon>Blattoidea</taxon>
        <taxon>Blattidae</taxon>
        <taxon>Blattinae</taxon>
        <taxon>Periplaneta</taxon>
    </lineage>
</organism>
<gene>
    <name evidence="1" type="ORF">ANN_26110</name>
</gene>
<dbReference type="Proteomes" id="UP001148838">
    <property type="component" value="Unassembled WGS sequence"/>
</dbReference>
<comment type="caution">
    <text evidence="1">The sequence shown here is derived from an EMBL/GenBank/DDBJ whole genome shotgun (WGS) entry which is preliminary data.</text>
</comment>
<reference evidence="1 2" key="1">
    <citation type="journal article" date="2022" name="Allergy">
        <title>Genome assembly and annotation of Periplaneta americana reveal a comprehensive cockroach allergen profile.</title>
        <authorList>
            <person name="Wang L."/>
            <person name="Xiong Q."/>
            <person name="Saelim N."/>
            <person name="Wang L."/>
            <person name="Nong W."/>
            <person name="Wan A.T."/>
            <person name="Shi M."/>
            <person name="Liu X."/>
            <person name="Cao Q."/>
            <person name="Hui J.H.L."/>
            <person name="Sookrung N."/>
            <person name="Leung T.F."/>
            <person name="Tungtrongchitr A."/>
            <person name="Tsui S.K.W."/>
        </authorList>
    </citation>
    <scope>NUCLEOTIDE SEQUENCE [LARGE SCALE GENOMIC DNA]</scope>
    <source>
        <strain evidence="1">PWHHKU_190912</strain>
    </source>
</reference>
<dbReference type="SUPFAM" id="SSF52540">
    <property type="entry name" value="P-loop containing nucleoside triphosphate hydrolases"/>
    <property type="match status" value="1"/>
</dbReference>
<evidence type="ECO:0008006" key="3">
    <source>
        <dbReference type="Google" id="ProtNLM"/>
    </source>
</evidence>
<dbReference type="EMBL" id="JAJSOF020000036">
    <property type="protein sequence ID" value="KAJ4429109.1"/>
    <property type="molecule type" value="Genomic_DNA"/>
</dbReference>
<dbReference type="InterPro" id="IPR027417">
    <property type="entry name" value="P-loop_NTPase"/>
</dbReference>
<sequence length="652" mass="73817">MGTTAAPHLYLPAQNAYVPAGDSSPPGSLPVEDELIRYIGQEFPRLEGQTCTIYSVPKQPIQRSELQVVATRALVFHPGGAGSIPGQIVMEFLVDKADLQNVFLEVLTSPLISYIISNSKNGLGKKHVTLVEVKSTSDSCLNGLKMSDAKMIKNSKRSAQHQLRDHVEMLQSNMELESDSYDNLNCYIFWPYLSPTTKDPQNKIISRWKEDGGMHVFSNILNSPANFKEWFKSEILQNGTPIDGKHWNLLFKRFVILSCGVIVDEIHNGMLALLSQEQVDLLNRRSTGNPLIIHGAAGTGKTLLVIRKLQKLYEEGQLHKDARALYICYWPGIRCDVVKKLEALGLSEFVDTQRFFISTEGFLKHNKEGYKHIFMDECEALCLSFEEKIITQTLEELFKRYQMGNTNVRDNEQGVFWFLVDINQASLFLPKHSPNILKSPDIILTKVIRSTGTIYKVFKQFYQEPIPRMPAALKLEAYQKLQDISIGHSINGPPIYWVDSNSQPSCLQVLVSVIVDLCSTKGIKPNDLCVLPFLVHSSYKADAINDEIQTHFVDRGFMPQGLANVESFILTSKPNHFLIPWVLRVKGLEFKVVVMVIDDEDFDFADAEDRRRVYIMASRCTCLLILISPETVKRSIDKHNVIKNYPFSLKLT</sequence>
<accession>A0ABQ8S5F6</accession>
<protein>
    <recommendedName>
        <fullName evidence="3">DNA helicase</fullName>
    </recommendedName>
</protein>
<proteinExistence type="predicted"/>
<evidence type="ECO:0000313" key="1">
    <source>
        <dbReference type="EMBL" id="KAJ4429109.1"/>
    </source>
</evidence>